<feature type="region of interest" description="Disordered" evidence="1">
    <location>
        <begin position="81"/>
        <end position="116"/>
    </location>
</feature>
<keyword evidence="2" id="KW-0812">Transmembrane</keyword>
<gene>
    <name evidence="3" type="ORF">FYK55_16265</name>
</gene>
<reference evidence="3 4" key="1">
    <citation type="submission" date="2019-08" db="EMBL/GenBank/DDBJ databases">
        <authorList>
            <person name="Dhanesh K."/>
            <person name="Kumar G."/>
            <person name="Sasikala C."/>
            <person name="Venkata Ramana C."/>
        </authorList>
    </citation>
    <scope>NUCLEOTIDE SEQUENCE [LARGE SCALE GENOMIC DNA]</scope>
    <source>
        <strain evidence="3 4">JC645</strain>
    </source>
</reference>
<evidence type="ECO:0000313" key="3">
    <source>
        <dbReference type="EMBL" id="KAA5541767.1"/>
    </source>
</evidence>
<evidence type="ECO:0008006" key="5">
    <source>
        <dbReference type="Google" id="ProtNLM"/>
    </source>
</evidence>
<evidence type="ECO:0000256" key="1">
    <source>
        <dbReference type="SAM" id="MobiDB-lite"/>
    </source>
</evidence>
<feature type="transmembrane region" description="Helical" evidence="2">
    <location>
        <begin position="51"/>
        <end position="76"/>
    </location>
</feature>
<evidence type="ECO:0000256" key="2">
    <source>
        <dbReference type="SAM" id="Phobius"/>
    </source>
</evidence>
<dbReference type="EMBL" id="VWOX01000009">
    <property type="protein sequence ID" value="KAA5541767.1"/>
    <property type="molecule type" value="Genomic_DNA"/>
</dbReference>
<feature type="compositionally biased region" description="Polar residues" evidence="1">
    <location>
        <begin position="87"/>
        <end position="98"/>
    </location>
</feature>
<keyword evidence="4" id="KW-1185">Reference proteome</keyword>
<comment type="caution">
    <text evidence="3">The sequence shown here is derived from an EMBL/GenBank/DDBJ whole genome shotgun (WGS) entry which is preliminary data.</text>
</comment>
<evidence type="ECO:0000313" key="4">
    <source>
        <dbReference type="Proteomes" id="UP000324479"/>
    </source>
</evidence>
<feature type="transmembrane region" description="Helical" evidence="2">
    <location>
        <begin position="12"/>
        <end position="31"/>
    </location>
</feature>
<sequence>MRRRTLLCRMACWGIGSGAVAFTGCGSILYSERIHRPHSRDLDWKVAALNGLGLTLFFVPGVIAFVVDFYTGAIYLPPTASHHHASTPPSTEAASDGTTGEFATKENPPSSSELRRIGTLTPDHAADTPFRAAELEQVVAEELGQSVSLLDSNARVSELAAISDYRQQCRRHQRDPSFGTASGDFFRKMLLG</sequence>
<dbReference type="RefSeq" id="WP_150077500.1">
    <property type="nucleotide sequence ID" value="NZ_VWOX01000009.1"/>
</dbReference>
<proteinExistence type="predicted"/>
<keyword evidence="2" id="KW-0472">Membrane</keyword>
<accession>A0A5M6D2N2</accession>
<name>A0A5M6D2N2_9BACT</name>
<dbReference type="AlphaFoldDB" id="A0A5M6D2N2"/>
<keyword evidence="2" id="KW-1133">Transmembrane helix</keyword>
<dbReference type="Proteomes" id="UP000324479">
    <property type="component" value="Unassembled WGS sequence"/>
</dbReference>
<protein>
    <recommendedName>
        <fullName evidence="5">Transmembrane protein</fullName>
    </recommendedName>
</protein>
<dbReference type="PROSITE" id="PS51257">
    <property type="entry name" value="PROKAR_LIPOPROTEIN"/>
    <property type="match status" value="1"/>
</dbReference>
<organism evidence="3 4">
    <name type="scientific">Roseiconus nitratireducens</name>
    <dbReference type="NCBI Taxonomy" id="2605748"/>
    <lineage>
        <taxon>Bacteria</taxon>
        <taxon>Pseudomonadati</taxon>
        <taxon>Planctomycetota</taxon>
        <taxon>Planctomycetia</taxon>
        <taxon>Pirellulales</taxon>
        <taxon>Pirellulaceae</taxon>
        <taxon>Roseiconus</taxon>
    </lineage>
</organism>